<reference evidence="2" key="1">
    <citation type="journal article" date="2020" name="Nature">
        <title>Giant virus diversity and host interactions through global metagenomics.</title>
        <authorList>
            <person name="Schulz F."/>
            <person name="Roux S."/>
            <person name="Paez-Espino D."/>
            <person name="Jungbluth S."/>
            <person name="Walsh D.A."/>
            <person name="Denef V.J."/>
            <person name="McMahon K.D."/>
            <person name="Konstantinidis K.T."/>
            <person name="Eloe-Fadrosh E.A."/>
            <person name="Kyrpides N.C."/>
            <person name="Woyke T."/>
        </authorList>
    </citation>
    <scope>NUCLEOTIDE SEQUENCE</scope>
    <source>
        <strain evidence="2">GVMAG-M-3300023174-47</strain>
    </source>
</reference>
<keyword evidence="1" id="KW-0472">Membrane</keyword>
<dbReference type="AlphaFoldDB" id="A0A6C0DQ01"/>
<keyword evidence="1" id="KW-1133">Transmembrane helix</keyword>
<sequence length="38" mass="4019">MGSEIVLIVALSIAIVLVFGWLVHALIKKGRMSPITAA</sequence>
<proteinExistence type="predicted"/>
<feature type="transmembrane region" description="Helical" evidence="1">
    <location>
        <begin position="6"/>
        <end position="27"/>
    </location>
</feature>
<evidence type="ECO:0000256" key="1">
    <source>
        <dbReference type="SAM" id="Phobius"/>
    </source>
</evidence>
<name>A0A6C0DQ01_9ZZZZ</name>
<organism evidence="2">
    <name type="scientific">viral metagenome</name>
    <dbReference type="NCBI Taxonomy" id="1070528"/>
    <lineage>
        <taxon>unclassified sequences</taxon>
        <taxon>metagenomes</taxon>
        <taxon>organismal metagenomes</taxon>
    </lineage>
</organism>
<protein>
    <submittedName>
        <fullName evidence="2">Uncharacterized protein</fullName>
    </submittedName>
</protein>
<dbReference type="EMBL" id="MN739658">
    <property type="protein sequence ID" value="QHT18541.1"/>
    <property type="molecule type" value="Genomic_DNA"/>
</dbReference>
<accession>A0A6C0DQ01</accession>
<keyword evidence="1" id="KW-0812">Transmembrane</keyword>
<evidence type="ECO:0000313" key="2">
    <source>
        <dbReference type="EMBL" id="QHT18541.1"/>
    </source>
</evidence>